<keyword evidence="2" id="KW-1185">Reference proteome</keyword>
<accession>A0ABT7LN74</accession>
<name>A0ABT7LN74_9BURK</name>
<comment type="caution">
    <text evidence="1">The sequence shown here is derived from an EMBL/GenBank/DDBJ whole genome shotgun (WGS) entry which is preliminary data.</text>
</comment>
<dbReference type="RefSeq" id="WP_285984402.1">
    <property type="nucleotide sequence ID" value="NZ_JASVDS010000008.1"/>
</dbReference>
<gene>
    <name evidence="1" type="ORF">QRD43_20660</name>
</gene>
<sequence length="128" mass="14426">MRDRYLVRLWDTPDQLTAFALQQKDGAYLSPTGRLAAGSRAVAFPKPEVAELCLALWMPRLRDRWGDDFRTELEHWRSEDGHADADLNNTALLLAKARSGRWASNLSVAEEDLQAALEEIHGMVHGKV</sequence>
<dbReference type="Proteomes" id="UP001238603">
    <property type="component" value="Unassembled WGS sequence"/>
</dbReference>
<protein>
    <submittedName>
        <fullName evidence="1">Uncharacterized protein</fullName>
    </submittedName>
</protein>
<dbReference type="EMBL" id="JASVDS010000008">
    <property type="protein sequence ID" value="MDL5034326.1"/>
    <property type="molecule type" value="Genomic_DNA"/>
</dbReference>
<evidence type="ECO:0000313" key="2">
    <source>
        <dbReference type="Proteomes" id="UP001238603"/>
    </source>
</evidence>
<evidence type="ECO:0000313" key="1">
    <source>
        <dbReference type="EMBL" id="MDL5034326.1"/>
    </source>
</evidence>
<proteinExistence type="predicted"/>
<organism evidence="1 2">
    <name type="scientific">Roseateles subflavus</name>
    <dbReference type="NCBI Taxonomy" id="3053353"/>
    <lineage>
        <taxon>Bacteria</taxon>
        <taxon>Pseudomonadati</taxon>
        <taxon>Pseudomonadota</taxon>
        <taxon>Betaproteobacteria</taxon>
        <taxon>Burkholderiales</taxon>
        <taxon>Sphaerotilaceae</taxon>
        <taxon>Roseateles</taxon>
    </lineage>
</organism>
<reference evidence="1 2" key="1">
    <citation type="submission" date="2023-06" db="EMBL/GenBank/DDBJ databases">
        <title>Pelomonas sp. APW6 16S ribosomal RNA gene genome sequencing and assembly.</title>
        <authorList>
            <person name="Woo H."/>
        </authorList>
    </citation>
    <scope>NUCLEOTIDE SEQUENCE [LARGE SCALE GENOMIC DNA]</scope>
    <source>
        <strain evidence="1 2">APW6</strain>
    </source>
</reference>